<reference evidence="7 8" key="1">
    <citation type="submission" date="2016-10" db="EMBL/GenBank/DDBJ databases">
        <authorList>
            <person name="de Groot N.N."/>
        </authorList>
    </citation>
    <scope>NUCLEOTIDE SEQUENCE [LARGE SCALE GENOMIC DNA]</scope>
    <source>
        <strain evidence="7 8">CGMCC 4.2023</strain>
    </source>
</reference>
<dbReference type="Pfam" id="PF12852">
    <property type="entry name" value="Cupin_6"/>
    <property type="match status" value="1"/>
</dbReference>
<dbReference type="RefSeq" id="WP_103886227.1">
    <property type="nucleotide sequence ID" value="NZ_FNVU01000005.1"/>
</dbReference>
<evidence type="ECO:0000256" key="3">
    <source>
        <dbReference type="ARBA" id="ARBA00023159"/>
    </source>
</evidence>
<feature type="domain" description="HTH araC/xylS-type" evidence="6">
    <location>
        <begin position="257"/>
        <end position="355"/>
    </location>
</feature>
<dbReference type="SUPFAM" id="SSF46689">
    <property type="entry name" value="Homeodomain-like"/>
    <property type="match status" value="2"/>
</dbReference>
<keyword evidence="8" id="KW-1185">Reference proteome</keyword>
<evidence type="ECO:0000259" key="6">
    <source>
        <dbReference type="PROSITE" id="PS01124"/>
    </source>
</evidence>
<dbReference type="Gene3D" id="1.10.10.60">
    <property type="entry name" value="Homeodomain-like"/>
    <property type="match status" value="2"/>
</dbReference>
<evidence type="ECO:0000256" key="1">
    <source>
        <dbReference type="ARBA" id="ARBA00023015"/>
    </source>
</evidence>
<dbReference type="EMBL" id="FNVU01000005">
    <property type="protein sequence ID" value="SEG49031.1"/>
    <property type="molecule type" value="Genomic_DNA"/>
</dbReference>
<keyword evidence="3" id="KW-0010">Activator</keyword>
<keyword evidence="2 7" id="KW-0238">DNA-binding</keyword>
<evidence type="ECO:0000256" key="5">
    <source>
        <dbReference type="SAM" id="MobiDB-lite"/>
    </source>
</evidence>
<evidence type="ECO:0000313" key="8">
    <source>
        <dbReference type="Proteomes" id="UP000236754"/>
    </source>
</evidence>
<proteinExistence type="predicted"/>
<keyword evidence="1" id="KW-0805">Transcription regulation</keyword>
<keyword evidence="4" id="KW-0804">Transcription</keyword>
<dbReference type="InterPro" id="IPR009057">
    <property type="entry name" value="Homeodomain-like_sf"/>
</dbReference>
<dbReference type="PANTHER" id="PTHR46796:SF7">
    <property type="entry name" value="ARAC FAMILY TRANSCRIPTIONAL REGULATOR"/>
    <property type="match status" value="1"/>
</dbReference>
<gene>
    <name evidence="7" type="ORF">SAMN05216223_105464</name>
</gene>
<evidence type="ECO:0000313" key="7">
    <source>
        <dbReference type="EMBL" id="SEG49031.1"/>
    </source>
</evidence>
<dbReference type="Pfam" id="PF12833">
    <property type="entry name" value="HTH_18"/>
    <property type="match status" value="1"/>
</dbReference>
<dbReference type="GO" id="GO:0003700">
    <property type="term" value="F:DNA-binding transcription factor activity"/>
    <property type="evidence" value="ECO:0007669"/>
    <property type="project" value="InterPro"/>
</dbReference>
<dbReference type="InterPro" id="IPR050204">
    <property type="entry name" value="AraC_XylS_family_regulators"/>
</dbReference>
<dbReference type="Proteomes" id="UP000236754">
    <property type="component" value="Unassembled WGS sequence"/>
</dbReference>
<dbReference type="PANTHER" id="PTHR46796">
    <property type="entry name" value="HTH-TYPE TRANSCRIPTIONAL ACTIVATOR RHAS-RELATED"/>
    <property type="match status" value="1"/>
</dbReference>
<dbReference type="AlphaFoldDB" id="A0A1H6AKG2"/>
<organism evidence="7 8">
    <name type="scientific">Actinacidiphila yanglinensis</name>
    <dbReference type="NCBI Taxonomy" id="310779"/>
    <lineage>
        <taxon>Bacteria</taxon>
        <taxon>Bacillati</taxon>
        <taxon>Actinomycetota</taxon>
        <taxon>Actinomycetes</taxon>
        <taxon>Kitasatosporales</taxon>
        <taxon>Streptomycetaceae</taxon>
        <taxon>Actinacidiphila</taxon>
    </lineage>
</organism>
<dbReference type="InterPro" id="IPR018060">
    <property type="entry name" value="HTH_AraC"/>
</dbReference>
<dbReference type="InterPro" id="IPR018062">
    <property type="entry name" value="HTH_AraC-typ_CS"/>
</dbReference>
<feature type="region of interest" description="Disordered" evidence="5">
    <location>
        <begin position="1"/>
        <end position="45"/>
    </location>
</feature>
<dbReference type="PROSITE" id="PS00041">
    <property type="entry name" value="HTH_ARAC_FAMILY_1"/>
    <property type="match status" value="1"/>
</dbReference>
<dbReference type="SMART" id="SM00342">
    <property type="entry name" value="HTH_ARAC"/>
    <property type="match status" value="1"/>
</dbReference>
<dbReference type="OrthoDB" id="241790at2"/>
<evidence type="ECO:0000256" key="4">
    <source>
        <dbReference type="ARBA" id="ARBA00023163"/>
    </source>
</evidence>
<sequence>MTVPPRDFADRPRSPGEGVEPPREGAGTPADGTAAPAPDPAGQPHDLLSELLRSVRLSGERMAVYAPSGPFSVGFSGVGTLHLVEEGEVLLRIDGAPRAERARHGDVILLPRGDAHHISGTGEPAPATPLTPAVPVAPAARIAAPDGSDGSTPQDAAAPGPPRWLCGTFTIGDPRASHLLASLPPVIVLRGGGGPALEGLEVARRMILLEMESPSQGSAVMVARILDLLFIQILRAWAAGTGAEPNWLAGALDPQIGPALGAVHRDPGHDWSVEELARTCSLSRSAFSARFAARVGKPPATYLAHVRLDAAADLLRGTSLAVGAVGDRVGYTSEAAFSRAFKQRYGRSPALWRRDARAGAGTVP</sequence>
<evidence type="ECO:0000256" key="2">
    <source>
        <dbReference type="ARBA" id="ARBA00023125"/>
    </source>
</evidence>
<dbReference type="GO" id="GO:0043565">
    <property type="term" value="F:sequence-specific DNA binding"/>
    <property type="evidence" value="ECO:0007669"/>
    <property type="project" value="InterPro"/>
</dbReference>
<accession>A0A1H6AKG2</accession>
<dbReference type="InterPro" id="IPR037923">
    <property type="entry name" value="HTH-like"/>
</dbReference>
<feature type="compositionally biased region" description="Low complexity" evidence="5">
    <location>
        <begin position="25"/>
        <end position="42"/>
    </location>
</feature>
<dbReference type="SUPFAM" id="SSF51215">
    <property type="entry name" value="Regulatory protein AraC"/>
    <property type="match status" value="1"/>
</dbReference>
<protein>
    <submittedName>
        <fullName evidence="7">AraC-type DNA-binding protein</fullName>
    </submittedName>
</protein>
<dbReference type="InterPro" id="IPR032783">
    <property type="entry name" value="AraC_lig"/>
</dbReference>
<name>A0A1H6AKG2_9ACTN</name>
<dbReference type="PROSITE" id="PS01124">
    <property type="entry name" value="HTH_ARAC_FAMILY_2"/>
    <property type="match status" value="1"/>
</dbReference>